<evidence type="ECO:0000256" key="1">
    <source>
        <dbReference type="SAM" id="Phobius"/>
    </source>
</evidence>
<dbReference type="EMBL" id="JAJOZR010000009">
    <property type="protein sequence ID" value="MCD7110310.1"/>
    <property type="molecule type" value="Genomic_DNA"/>
</dbReference>
<accession>A0A9X1NSI8</accession>
<proteinExistence type="predicted"/>
<dbReference type="Proteomes" id="UP001139089">
    <property type="component" value="Unassembled WGS sequence"/>
</dbReference>
<dbReference type="RefSeq" id="WP_231815544.1">
    <property type="nucleotide sequence ID" value="NZ_JAJOZR010000009.1"/>
</dbReference>
<keyword evidence="3" id="KW-1185">Reference proteome</keyword>
<gene>
    <name evidence="2" type="ORF">LRX75_14815</name>
</gene>
<organism evidence="2 3">
    <name type="scientific">Rhizobium quercicola</name>
    <dbReference type="NCBI Taxonomy" id="2901226"/>
    <lineage>
        <taxon>Bacteria</taxon>
        <taxon>Pseudomonadati</taxon>
        <taxon>Pseudomonadota</taxon>
        <taxon>Alphaproteobacteria</taxon>
        <taxon>Hyphomicrobiales</taxon>
        <taxon>Rhizobiaceae</taxon>
        <taxon>Rhizobium/Agrobacterium group</taxon>
        <taxon>Rhizobium</taxon>
    </lineage>
</organism>
<reference evidence="2" key="1">
    <citation type="submission" date="2021-12" db="EMBL/GenBank/DDBJ databases">
        <authorList>
            <person name="Li Y."/>
        </authorList>
    </citation>
    <scope>NUCLEOTIDE SEQUENCE</scope>
    <source>
        <strain evidence="2">DKSPLA3</strain>
    </source>
</reference>
<keyword evidence="1" id="KW-0472">Membrane</keyword>
<protein>
    <submittedName>
        <fullName evidence="2">Uncharacterized protein</fullName>
    </submittedName>
</protein>
<keyword evidence="1" id="KW-0812">Transmembrane</keyword>
<dbReference type="AlphaFoldDB" id="A0A9X1NSI8"/>
<keyword evidence="1" id="KW-1133">Transmembrane helix</keyword>
<name>A0A9X1NSI8_9HYPH</name>
<evidence type="ECO:0000313" key="3">
    <source>
        <dbReference type="Proteomes" id="UP001139089"/>
    </source>
</evidence>
<sequence length="251" mass="26954">MTTSSEFAATSDGSGPSLGHPGSRLLLRAGLMLGLLASLTVAICVGGERIGTTLALGGNTTSTDDNNIVIGTDHLRLPSNHIRFAEQRQTGAAERVDLYATWPEMHGYSDETRSRFNDVTRTDGLIFLQISQSTMSRDMSGRIAPIYSHLFEGNPSAGPAGLTAHRMKAGSGYGAEIFFTGPAGTAQAAADYGIRCLLPERPELATSADCQRDVHAGQDLVVLYRFSSQLLPQWRAIDEAVLRFVEAKLVR</sequence>
<feature type="transmembrane region" description="Helical" evidence="1">
    <location>
        <begin position="25"/>
        <end position="45"/>
    </location>
</feature>
<comment type="caution">
    <text evidence="2">The sequence shown here is derived from an EMBL/GenBank/DDBJ whole genome shotgun (WGS) entry which is preliminary data.</text>
</comment>
<evidence type="ECO:0000313" key="2">
    <source>
        <dbReference type="EMBL" id="MCD7110310.1"/>
    </source>
</evidence>